<accession>A0A2P5IBU3</accession>
<dbReference type="EMBL" id="MAVT02000077">
    <property type="protein sequence ID" value="POS79981.1"/>
    <property type="molecule type" value="Genomic_DNA"/>
</dbReference>
<name>A0A2P5IBU3_DIAHE</name>
<reference evidence="1" key="1">
    <citation type="submission" date="2017-09" db="EMBL/GenBank/DDBJ databases">
        <title>Polyketide synthases of a Diaporthe helianthi virulent isolate.</title>
        <authorList>
            <person name="Baroncelli R."/>
        </authorList>
    </citation>
    <scope>NUCLEOTIDE SEQUENCE [LARGE SCALE GENOMIC DNA]</scope>
    <source>
        <strain evidence="1">7/96</strain>
    </source>
</reference>
<keyword evidence="2" id="KW-1185">Reference proteome</keyword>
<sequence length="253" mass="27109">MKISNGFIYLSDGLGISVLGQGRRQSAGLGGCDLDVVSTTDNNNSSSRGDLPRLRWAHSPAVGHTQVFNGLLQLGSLDDQARGGGVRDVGGGAERPFGLDDDDGARPLVPALGLAAYSTVTGSTASFASLHFQEASAFGYTLLSTRTTPWPWPITLRRHPIRHTAELGYAGAAPDYVRRAKQVNRNPEEELRGTLAAWETPLKFPWGSWVVLWVSDWAGQDVKAVSRRTLASLHGGGPVLGLWAWRSGVVLNP</sequence>
<evidence type="ECO:0000313" key="2">
    <source>
        <dbReference type="Proteomes" id="UP000094444"/>
    </source>
</evidence>
<dbReference type="AlphaFoldDB" id="A0A2P5IBU3"/>
<proteinExistence type="predicted"/>
<dbReference type="InParanoid" id="A0A2P5IBU3"/>
<evidence type="ECO:0000313" key="1">
    <source>
        <dbReference type="EMBL" id="POS79981.1"/>
    </source>
</evidence>
<gene>
    <name evidence="1" type="ORF">DHEL01_v201623</name>
</gene>
<dbReference type="Proteomes" id="UP000094444">
    <property type="component" value="Unassembled WGS sequence"/>
</dbReference>
<organism evidence="1 2">
    <name type="scientific">Diaporthe helianthi</name>
    <dbReference type="NCBI Taxonomy" id="158607"/>
    <lineage>
        <taxon>Eukaryota</taxon>
        <taxon>Fungi</taxon>
        <taxon>Dikarya</taxon>
        <taxon>Ascomycota</taxon>
        <taxon>Pezizomycotina</taxon>
        <taxon>Sordariomycetes</taxon>
        <taxon>Sordariomycetidae</taxon>
        <taxon>Diaporthales</taxon>
        <taxon>Diaporthaceae</taxon>
        <taxon>Diaporthe</taxon>
    </lineage>
</organism>
<protein>
    <submittedName>
        <fullName evidence="1">Uncharacterized protein</fullName>
    </submittedName>
</protein>
<comment type="caution">
    <text evidence="1">The sequence shown here is derived from an EMBL/GenBank/DDBJ whole genome shotgun (WGS) entry which is preliminary data.</text>
</comment>